<dbReference type="Pfam" id="PF04248">
    <property type="entry name" value="NTP_transf_9"/>
    <property type="match status" value="1"/>
</dbReference>
<feature type="domain" description="DUF427" evidence="1">
    <location>
        <begin position="1"/>
        <end position="94"/>
    </location>
</feature>
<dbReference type="PANTHER" id="PTHR34310">
    <property type="entry name" value="DUF427 DOMAIN PROTEIN (AFU_ORTHOLOGUE AFUA_3G02220)"/>
    <property type="match status" value="1"/>
</dbReference>
<evidence type="ECO:0000313" key="3">
    <source>
        <dbReference type="Proteomes" id="UP001230289"/>
    </source>
</evidence>
<protein>
    <submittedName>
        <fullName evidence="2">DUF427 domain-containing protein</fullName>
    </submittedName>
</protein>
<dbReference type="PANTHER" id="PTHR34310:SF5">
    <property type="entry name" value="DUF427 DOMAIN PROTEIN (AFU_ORTHOLOGUE AFUA_3G02220)"/>
    <property type="match status" value="1"/>
</dbReference>
<dbReference type="RefSeq" id="WP_308490757.1">
    <property type="nucleotide sequence ID" value="NZ_JAVFCB010000015.1"/>
</dbReference>
<reference evidence="2 3" key="1">
    <citation type="submission" date="2023-08" db="EMBL/GenBank/DDBJ databases">
        <title>Microbacterium sp. nov., isolated from a waste landfill.</title>
        <authorList>
            <person name="Wen W."/>
        </authorList>
    </citation>
    <scope>NUCLEOTIDE SEQUENCE [LARGE SCALE GENOMIC DNA]</scope>
    <source>
        <strain evidence="2 3">ASV81</strain>
    </source>
</reference>
<sequence length="100" mass="11075">MQAVFDGAVVAEADEADVVIIEGNRYFPPTAVTEGVLQTSPTPYTCPWKGECQYYSVRVDDVTHPDLAWAYPRPYESAIERVGVDFAGYVAFDPRVKVSL</sequence>
<accession>A0ABU0XKY6</accession>
<evidence type="ECO:0000313" key="2">
    <source>
        <dbReference type="EMBL" id="MDQ4215806.1"/>
    </source>
</evidence>
<comment type="caution">
    <text evidence="2">The sequence shown here is derived from an EMBL/GenBank/DDBJ whole genome shotgun (WGS) entry which is preliminary data.</text>
</comment>
<dbReference type="InterPro" id="IPR038694">
    <property type="entry name" value="DUF427_sf"/>
</dbReference>
<keyword evidence="3" id="KW-1185">Reference proteome</keyword>
<evidence type="ECO:0000259" key="1">
    <source>
        <dbReference type="Pfam" id="PF04248"/>
    </source>
</evidence>
<dbReference type="Proteomes" id="UP001230289">
    <property type="component" value="Unassembled WGS sequence"/>
</dbReference>
<gene>
    <name evidence="2" type="ORF">RBR11_17965</name>
</gene>
<dbReference type="Gene3D" id="2.170.150.40">
    <property type="entry name" value="Domain of unknown function (DUF427)"/>
    <property type="match status" value="1"/>
</dbReference>
<organism evidence="2 3">
    <name type="scientific">Microbacterium capsulatum</name>
    <dbReference type="NCBI Taxonomy" id="3041921"/>
    <lineage>
        <taxon>Bacteria</taxon>
        <taxon>Bacillati</taxon>
        <taxon>Actinomycetota</taxon>
        <taxon>Actinomycetes</taxon>
        <taxon>Micrococcales</taxon>
        <taxon>Microbacteriaceae</taxon>
        <taxon>Microbacterium</taxon>
    </lineage>
</organism>
<name>A0ABU0XKY6_9MICO</name>
<proteinExistence type="predicted"/>
<dbReference type="EMBL" id="JAVFCB010000015">
    <property type="protein sequence ID" value="MDQ4215806.1"/>
    <property type="molecule type" value="Genomic_DNA"/>
</dbReference>
<dbReference type="InterPro" id="IPR007361">
    <property type="entry name" value="DUF427"/>
</dbReference>